<dbReference type="InterPro" id="IPR051707">
    <property type="entry name" value="PI-Interact_SigTrans_Reg"/>
</dbReference>
<evidence type="ECO:0000259" key="1">
    <source>
        <dbReference type="PROSITE" id="PS50003"/>
    </source>
</evidence>
<sequence>MGISSSQYNFTPDERQQIDQEIDNVLQSLFIEIRQNFNFYKLKKILHLASGRMNLDHGSIELGYKGCAGWMHKEGGKIKTWKYRFMRLNKNGTLKYYKKLEDEGEDQQKGSLSVIGYKIQKDPNQMREVMIKQLSHIFNIDPTTIQIPICAPEVFELYDETKRIWRMQPDSLDEKERWIKGIQNVQLYDRSMY</sequence>
<comment type="caution">
    <text evidence="2">The sequence shown here is derived from an EMBL/GenBank/DDBJ whole genome shotgun (WGS) entry which is preliminary data.</text>
</comment>
<dbReference type="InterPro" id="IPR011993">
    <property type="entry name" value="PH-like_dom_sf"/>
</dbReference>
<dbReference type="PROSITE" id="PS50003">
    <property type="entry name" value="PH_DOMAIN"/>
    <property type="match status" value="1"/>
</dbReference>
<organism evidence="2 3">
    <name type="scientific">Streblomastix strix</name>
    <dbReference type="NCBI Taxonomy" id="222440"/>
    <lineage>
        <taxon>Eukaryota</taxon>
        <taxon>Metamonada</taxon>
        <taxon>Preaxostyla</taxon>
        <taxon>Oxymonadida</taxon>
        <taxon>Streblomastigidae</taxon>
        <taxon>Streblomastix</taxon>
    </lineage>
</organism>
<dbReference type="SMART" id="SM00233">
    <property type="entry name" value="PH"/>
    <property type="match status" value="1"/>
</dbReference>
<gene>
    <name evidence="2" type="ORF">EZS28_031425</name>
</gene>
<dbReference type="EMBL" id="SNRW01013060">
    <property type="protein sequence ID" value="KAA6373047.1"/>
    <property type="molecule type" value="Genomic_DNA"/>
</dbReference>
<evidence type="ECO:0000313" key="2">
    <source>
        <dbReference type="EMBL" id="KAA6373047.1"/>
    </source>
</evidence>
<proteinExistence type="predicted"/>
<evidence type="ECO:0000313" key="3">
    <source>
        <dbReference type="Proteomes" id="UP000324800"/>
    </source>
</evidence>
<dbReference type="Pfam" id="PF00169">
    <property type="entry name" value="PH"/>
    <property type="match status" value="1"/>
</dbReference>
<dbReference type="PANTHER" id="PTHR14336:SF15">
    <property type="entry name" value="DUAL ADAPTER FOR PHOSPHOTYROSINE AND 3-PHOSPHOTYROSINE AND 3-PHOSPHOINOSITIDE"/>
    <property type="match status" value="1"/>
</dbReference>
<name>A0A5J4URM8_9EUKA</name>
<feature type="domain" description="PH" evidence="1">
    <location>
        <begin position="64"/>
        <end position="187"/>
    </location>
</feature>
<dbReference type="OrthoDB" id="185175at2759"/>
<dbReference type="SUPFAM" id="SSF50729">
    <property type="entry name" value="PH domain-like"/>
    <property type="match status" value="1"/>
</dbReference>
<dbReference type="AlphaFoldDB" id="A0A5J4URM8"/>
<dbReference type="InterPro" id="IPR001849">
    <property type="entry name" value="PH_domain"/>
</dbReference>
<dbReference type="Gene3D" id="2.30.29.30">
    <property type="entry name" value="Pleckstrin-homology domain (PH domain)/Phosphotyrosine-binding domain (PTB)"/>
    <property type="match status" value="1"/>
</dbReference>
<dbReference type="Proteomes" id="UP000324800">
    <property type="component" value="Unassembled WGS sequence"/>
</dbReference>
<accession>A0A5J4URM8</accession>
<dbReference type="PANTHER" id="PTHR14336">
    <property type="entry name" value="TANDEM PH DOMAIN CONTAINING PROTEIN"/>
    <property type="match status" value="1"/>
</dbReference>
<protein>
    <recommendedName>
        <fullName evidence="1">PH domain-containing protein</fullName>
    </recommendedName>
</protein>
<reference evidence="2 3" key="1">
    <citation type="submission" date="2019-03" db="EMBL/GenBank/DDBJ databases">
        <title>Single cell metagenomics reveals metabolic interactions within the superorganism composed of flagellate Streblomastix strix and complex community of Bacteroidetes bacteria on its surface.</title>
        <authorList>
            <person name="Treitli S.C."/>
            <person name="Kolisko M."/>
            <person name="Husnik F."/>
            <person name="Keeling P."/>
            <person name="Hampl V."/>
        </authorList>
    </citation>
    <scope>NUCLEOTIDE SEQUENCE [LARGE SCALE GENOMIC DNA]</scope>
    <source>
        <strain evidence="2">ST1C</strain>
    </source>
</reference>